<comment type="pathway">
    <text evidence="2">Amino-acid biosynthesis; L-isoleucine biosynthesis; L-isoleucine from 2-oxobutanoate: step 4/4.</text>
</comment>
<evidence type="ECO:0000256" key="10">
    <source>
        <dbReference type="ARBA" id="ARBA00049229"/>
    </source>
</evidence>
<dbReference type="FunFam" id="3.20.10.10:FF:000002">
    <property type="entry name" value="D-alanine aminotransferase"/>
    <property type="match status" value="1"/>
</dbReference>
<organism evidence="13 14">
    <name type="scientific">Sunxiuqinia dokdonensis</name>
    <dbReference type="NCBI Taxonomy" id="1409788"/>
    <lineage>
        <taxon>Bacteria</taxon>
        <taxon>Pseudomonadati</taxon>
        <taxon>Bacteroidota</taxon>
        <taxon>Bacteroidia</taxon>
        <taxon>Marinilabiliales</taxon>
        <taxon>Prolixibacteraceae</taxon>
        <taxon>Sunxiuqinia</taxon>
    </lineage>
</organism>
<comment type="cofactor">
    <cofactor evidence="1 12">
        <name>pyridoxal 5'-phosphate</name>
        <dbReference type="ChEBI" id="CHEBI:597326"/>
    </cofactor>
</comment>
<keyword evidence="7 12" id="KW-0663">Pyridoxal phosphate</keyword>
<evidence type="ECO:0000256" key="3">
    <source>
        <dbReference type="ARBA" id="ARBA00004931"/>
    </source>
</evidence>
<dbReference type="GO" id="GO:0004084">
    <property type="term" value="F:branched-chain-amino-acid transaminase activity"/>
    <property type="evidence" value="ECO:0007669"/>
    <property type="project" value="UniProtKB-EC"/>
</dbReference>
<reference evidence="14" key="1">
    <citation type="submission" date="2015-07" db="EMBL/GenBank/DDBJ databases">
        <title>Genome sequencing of Sunxiuqinia dokdonensis strain SK.</title>
        <authorList>
            <person name="Ahn S."/>
            <person name="Kim B.-C."/>
        </authorList>
    </citation>
    <scope>NUCLEOTIDE SEQUENCE [LARGE SCALE GENOMIC DNA]</scope>
    <source>
        <strain evidence="14">SK</strain>
    </source>
</reference>
<evidence type="ECO:0000256" key="5">
    <source>
        <dbReference type="ARBA" id="ARBA00009320"/>
    </source>
</evidence>
<comment type="pathway">
    <text evidence="3">Amino-acid biosynthesis; L-valine biosynthesis; L-valine from pyruvate: step 4/4.</text>
</comment>
<dbReference type="GO" id="GO:0008652">
    <property type="term" value="P:amino acid biosynthetic process"/>
    <property type="evidence" value="ECO:0007669"/>
    <property type="project" value="UniProtKB-ARBA"/>
</dbReference>
<dbReference type="PANTHER" id="PTHR42743:SF11">
    <property type="entry name" value="AMINODEOXYCHORISMATE LYASE"/>
    <property type="match status" value="1"/>
</dbReference>
<sequence>MITCKGTHFIKDGHLFPVELVEVLTTDAILIYEVARVVDRICLFVEDHYQRLVNSAKLAGIPLKITLNDFAETIKTLTEANEIADGNVKILIQYGNGQQGAFFYFIPQAYPTAGDYFHGVKTDFLMAERNLPGAKTVQQRLRDEANAAILQSGLFEVILVNSENQIMEGSRSNIFFVKGNKFYTPPSEFVLPGITRQKVMECLATLKFPCMEKTINRNEITAYDSVFLTGTSPKVLPVSSIGNQKFETQNQAVQQLMKAYDAKIQSYIKNYKTKGL</sequence>
<comment type="caution">
    <text evidence="13">The sequence shown here is derived from an EMBL/GenBank/DDBJ whole genome shotgun (WGS) entry which is preliminary data.</text>
</comment>
<evidence type="ECO:0000256" key="2">
    <source>
        <dbReference type="ARBA" id="ARBA00004824"/>
    </source>
</evidence>
<dbReference type="Proteomes" id="UP000036958">
    <property type="component" value="Unassembled WGS sequence"/>
</dbReference>
<evidence type="ECO:0000256" key="1">
    <source>
        <dbReference type="ARBA" id="ARBA00001933"/>
    </source>
</evidence>
<comment type="catalytic activity">
    <reaction evidence="8">
        <text>L-valine + 2-oxoglutarate = 3-methyl-2-oxobutanoate + L-glutamate</text>
        <dbReference type="Rhea" id="RHEA:24813"/>
        <dbReference type="ChEBI" id="CHEBI:11851"/>
        <dbReference type="ChEBI" id="CHEBI:16810"/>
        <dbReference type="ChEBI" id="CHEBI:29985"/>
        <dbReference type="ChEBI" id="CHEBI:57762"/>
        <dbReference type="EC" id="2.6.1.42"/>
    </reaction>
</comment>
<evidence type="ECO:0000256" key="7">
    <source>
        <dbReference type="ARBA" id="ARBA00022898"/>
    </source>
</evidence>
<evidence type="ECO:0000256" key="12">
    <source>
        <dbReference type="RuleBase" id="RU004516"/>
    </source>
</evidence>
<dbReference type="Gene3D" id="3.20.10.10">
    <property type="entry name" value="D-amino Acid Aminotransferase, subunit A, domain 2"/>
    <property type="match status" value="1"/>
</dbReference>
<dbReference type="InterPro" id="IPR043131">
    <property type="entry name" value="BCAT-like_N"/>
</dbReference>
<proteinExistence type="inferred from homology"/>
<dbReference type="CDD" id="cd00449">
    <property type="entry name" value="PLPDE_IV"/>
    <property type="match status" value="1"/>
</dbReference>
<dbReference type="SUPFAM" id="SSF56752">
    <property type="entry name" value="D-aminoacid aminotransferase-like PLP-dependent enzymes"/>
    <property type="match status" value="1"/>
</dbReference>
<dbReference type="InterPro" id="IPR043132">
    <property type="entry name" value="BCAT-like_C"/>
</dbReference>
<dbReference type="InterPro" id="IPR036038">
    <property type="entry name" value="Aminotransferase-like"/>
</dbReference>
<evidence type="ECO:0000256" key="9">
    <source>
        <dbReference type="ARBA" id="ARBA00048798"/>
    </source>
</evidence>
<evidence type="ECO:0000313" key="13">
    <source>
        <dbReference type="EMBL" id="KOH45643.1"/>
    </source>
</evidence>
<evidence type="ECO:0000256" key="8">
    <source>
        <dbReference type="ARBA" id="ARBA00048212"/>
    </source>
</evidence>
<comment type="catalytic activity">
    <reaction evidence="9">
        <text>L-isoleucine + 2-oxoglutarate = (S)-3-methyl-2-oxopentanoate + L-glutamate</text>
        <dbReference type="Rhea" id="RHEA:24801"/>
        <dbReference type="ChEBI" id="CHEBI:16810"/>
        <dbReference type="ChEBI" id="CHEBI:29985"/>
        <dbReference type="ChEBI" id="CHEBI:35146"/>
        <dbReference type="ChEBI" id="CHEBI:58045"/>
        <dbReference type="EC" id="2.6.1.42"/>
    </reaction>
</comment>
<keyword evidence="14" id="KW-1185">Reference proteome</keyword>
<accession>A0A0L8VBD1</accession>
<dbReference type="STRING" id="1409788.NC99_15350"/>
<dbReference type="InterPro" id="IPR018300">
    <property type="entry name" value="Aminotrans_IV_CS"/>
</dbReference>
<evidence type="ECO:0000256" key="4">
    <source>
        <dbReference type="ARBA" id="ARBA00005072"/>
    </source>
</evidence>
<dbReference type="GO" id="GO:0046394">
    <property type="term" value="P:carboxylic acid biosynthetic process"/>
    <property type="evidence" value="ECO:0007669"/>
    <property type="project" value="UniProtKB-ARBA"/>
</dbReference>
<name>A0A0L8VBD1_9BACT</name>
<dbReference type="PANTHER" id="PTHR42743">
    <property type="entry name" value="AMINO-ACID AMINOTRANSFERASE"/>
    <property type="match status" value="1"/>
</dbReference>
<evidence type="ECO:0000313" key="14">
    <source>
        <dbReference type="Proteomes" id="UP000036958"/>
    </source>
</evidence>
<protein>
    <recommendedName>
        <fullName evidence="6">branched-chain-amino-acid transaminase</fullName>
        <ecNumber evidence="6">2.6.1.42</ecNumber>
    </recommendedName>
</protein>
<dbReference type="RefSeq" id="WP_053181403.1">
    <property type="nucleotide sequence ID" value="NZ_LGIA01000084.1"/>
</dbReference>
<dbReference type="InterPro" id="IPR050571">
    <property type="entry name" value="Class-IV_PLP-Dep_Aminotrnsfr"/>
</dbReference>
<dbReference type="GO" id="GO:0005829">
    <property type="term" value="C:cytosol"/>
    <property type="evidence" value="ECO:0007669"/>
    <property type="project" value="TreeGrafter"/>
</dbReference>
<dbReference type="PROSITE" id="PS00770">
    <property type="entry name" value="AA_TRANSFER_CLASS_4"/>
    <property type="match status" value="1"/>
</dbReference>
<dbReference type="OrthoDB" id="9805628at2"/>
<dbReference type="AlphaFoldDB" id="A0A0L8VBD1"/>
<dbReference type="EC" id="2.6.1.42" evidence="6"/>
<comment type="pathway">
    <text evidence="4">Amino-acid biosynthesis; L-leucine biosynthesis; L-leucine from 3-methyl-2-oxobutanoate: step 4/4.</text>
</comment>
<dbReference type="Pfam" id="PF01063">
    <property type="entry name" value="Aminotran_4"/>
    <property type="match status" value="1"/>
</dbReference>
<gene>
    <name evidence="13" type="ORF">NC99_15350</name>
</gene>
<dbReference type="InterPro" id="IPR001544">
    <property type="entry name" value="Aminotrans_IV"/>
</dbReference>
<dbReference type="EMBL" id="LGIA01000084">
    <property type="protein sequence ID" value="KOH45643.1"/>
    <property type="molecule type" value="Genomic_DNA"/>
</dbReference>
<evidence type="ECO:0000256" key="6">
    <source>
        <dbReference type="ARBA" id="ARBA00013053"/>
    </source>
</evidence>
<dbReference type="Gene3D" id="3.30.470.10">
    <property type="match status" value="1"/>
</dbReference>
<evidence type="ECO:0000256" key="11">
    <source>
        <dbReference type="RuleBase" id="RU004106"/>
    </source>
</evidence>
<comment type="catalytic activity">
    <reaction evidence="10">
        <text>L-leucine + 2-oxoglutarate = 4-methyl-2-oxopentanoate + L-glutamate</text>
        <dbReference type="Rhea" id="RHEA:18321"/>
        <dbReference type="ChEBI" id="CHEBI:16810"/>
        <dbReference type="ChEBI" id="CHEBI:17865"/>
        <dbReference type="ChEBI" id="CHEBI:29985"/>
        <dbReference type="ChEBI" id="CHEBI:57427"/>
        <dbReference type="EC" id="2.6.1.42"/>
    </reaction>
</comment>
<comment type="similarity">
    <text evidence="5 11">Belongs to the class-IV pyridoxal-phosphate-dependent aminotransferase family.</text>
</comment>